<feature type="compositionally biased region" description="Polar residues" evidence="1">
    <location>
        <begin position="345"/>
        <end position="355"/>
    </location>
</feature>
<keyword evidence="3" id="KW-1185">Reference proteome</keyword>
<reference evidence="2 3" key="1">
    <citation type="submission" date="2018-05" db="EMBL/GenBank/DDBJ databases">
        <title>Genome sequencing and assembly of the regulated plant pathogen Lachnellula willkommii and related sister species for the development of diagnostic species identification markers.</title>
        <authorList>
            <person name="Giroux E."/>
            <person name="Bilodeau G."/>
        </authorList>
    </citation>
    <scope>NUCLEOTIDE SEQUENCE [LARGE SCALE GENOMIC DNA]</scope>
    <source>
        <strain evidence="2 3">CBS 160.35</strain>
    </source>
</reference>
<dbReference type="AlphaFoldDB" id="A0A8H8U8L6"/>
<dbReference type="OrthoDB" id="4204700at2759"/>
<evidence type="ECO:0000313" key="2">
    <source>
        <dbReference type="EMBL" id="TVY38262.1"/>
    </source>
</evidence>
<sequence length="391" mass="43198">MVLEDAWTENPPPSDNDSYSSSSDSSSNPRYMINTAGFSKPLPVFGRLFGYSDQFTAQLISTRLQHMANVLHRQPDNEEVTAIAFWTSKQVSILSYGPVVGIAGGCLRAWQTADTFRFPFFQANLETFQKDVFPHARMPWVRGNRAIQAWHLLRTFSYGAFGNFFSSMFFGSYSVSVAAVGEASDKRLKAYVEAVRKIGQQRNGKLPGPPGQGQQGPPVPVAAQGQDDASPTGGMYMGAEPEVPQEEPQWKPSPQSRPPVQAQVPEPEGQPFDAFSEDTSTAAQQSAAPATQASQPRGSAWERLRRGQMSGGQGGGWDTVRKTQGPEQSEWSKQQAQSQRDQKQGSTFGESYSISKTDEERSYAKEQAQREFDAQVERERRGEDFAGKKGW</sequence>
<feature type="region of interest" description="Disordered" evidence="1">
    <location>
        <begin position="1"/>
        <end position="26"/>
    </location>
</feature>
<name>A0A8H8U8L6_9HELO</name>
<accession>A0A8H8U8L6</accession>
<proteinExistence type="predicted"/>
<protein>
    <recommendedName>
        <fullName evidence="4">Endo-1,3(4)-beta-glucanase</fullName>
    </recommendedName>
</protein>
<dbReference type="Proteomes" id="UP000443090">
    <property type="component" value="Unassembled WGS sequence"/>
</dbReference>
<feature type="compositionally biased region" description="Low complexity" evidence="1">
    <location>
        <begin position="279"/>
        <end position="296"/>
    </location>
</feature>
<evidence type="ECO:0000256" key="1">
    <source>
        <dbReference type="SAM" id="MobiDB-lite"/>
    </source>
</evidence>
<comment type="caution">
    <text evidence="2">The sequence shown here is derived from an EMBL/GenBank/DDBJ whole genome shotgun (WGS) entry which is preliminary data.</text>
</comment>
<feature type="compositionally biased region" description="Low complexity" evidence="1">
    <location>
        <begin position="15"/>
        <end position="26"/>
    </location>
</feature>
<organism evidence="2 3">
    <name type="scientific">Lachnellula occidentalis</name>
    <dbReference type="NCBI Taxonomy" id="215460"/>
    <lineage>
        <taxon>Eukaryota</taxon>
        <taxon>Fungi</taxon>
        <taxon>Dikarya</taxon>
        <taxon>Ascomycota</taxon>
        <taxon>Pezizomycotina</taxon>
        <taxon>Leotiomycetes</taxon>
        <taxon>Helotiales</taxon>
        <taxon>Lachnaceae</taxon>
        <taxon>Lachnellula</taxon>
    </lineage>
</organism>
<dbReference type="EMBL" id="QGMI01000621">
    <property type="protein sequence ID" value="TVY38262.1"/>
    <property type="molecule type" value="Genomic_DNA"/>
</dbReference>
<feature type="region of interest" description="Disordered" evidence="1">
    <location>
        <begin position="201"/>
        <end position="391"/>
    </location>
</feature>
<feature type="compositionally biased region" description="Basic and acidic residues" evidence="1">
    <location>
        <begin position="356"/>
        <end position="391"/>
    </location>
</feature>
<gene>
    <name evidence="2" type="ORF">LOCC1_G007671</name>
</gene>
<evidence type="ECO:0008006" key="4">
    <source>
        <dbReference type="Google" id="ProtNLM"/>
    </source>
</evidence>
<evidence type="ECO:0000313" key="3">
    <source>
        <dbReference type="Proteomes" id="UP000443090"/>
    </source>
</evidence>